<dbReference type="Proteomes" id="UP000248168">
    <property type="component" value="Unassembled WGS sequence"/>
</dbReference>
<dbReference type="InterPro" id="IPR019533">
    <property type="entry name" value="Peptidase_S26"/>
</dbReference>
<sequence>MARASVHMIVTLTPRTATRFAGSALPENCQGPALQYLQIPRVASWSMYPTLCKGDRLELGPADPLNVGDLVVFRRPFGLVCHRLVARQEQVLLTQGDASSGAPEPVLLRDVLGIVVAVVRGSTRVVTADLATLAPPPPWCRTIDQLSTTILDRSRRGAHRFIRLALQHSWVGGFLADRMVRWTTVERMTASPVQSLSQAFALNPAALPLHPDDRPDPSALLEIRLGSIWLGTFHQSAERLDIRPVLAGTSLEFTLREALRHRYGS</sequence>
<name>A0A330L8C0_9BACT</name>
<dbReference type="InterPro" id="IPR036286">
    <property type="entry name" value="LexA/Signal_pep-like_sf"/>
</dbReference>
<dbReference type="CDD" id="cd06530">
    <property type="entry name" value="S26_SPase_I"/>
    <property type="match status" value="1"/>
</dbReference>
<dbReference type="SUPFAM" id="SSF51306">
    <property type="entry name" value="LexA/Signal peptidase"/>
    <property type="match status" value="1"/>
</dbReference>
<gene>
    <name evidence="1" type="ORF">NITLEN_30405</name>
</gene>
<protein>
    <recommendedName>
        <fullName evidence="3">Peptidase S24/S26A/S26B/S26C domain-containing protein</fullName>
    </recommendedName>
</protein>
<organism evidence="1 2">
    <name type="scientific">Nitrospira lenta</name>
    <dbReference type="NCBI Taxonomy" id="1436998"/>
    <lineage>
        <taxon>Bacteria</taxon>
        <taxon>Pseudomonadati</taxon>
        <taxon>Nitrospirota</taxon>
        <taxon>Nitrospiria</taxon>
        <taxon>Nitrospirales</taxon>
        <taxon>Nitrospiraceae</taxon>
        <taxon>Nitrospira</taxon>
    </lineage>
</organism>
<dbReference type="InParanoid" id="A0A330L8C0"/>
<dbReference type="EMBL" id="OUNR01000016">
    <property type="protein sequence ID" value="SPP65491.1"/>
    <property type="molecule type" value="Genomic_DNA"/>
</dbReference>
<keyword evidence="2" id="KW-1185">Reference proteome</keyword>
<dbReference type="GO" id="GO:0004252">
    <property type="term" value="F:serine-type endopeptidase activity"/>
    <property type="evidence" value="ECO:0007669"/>
    <property type="project" value="InterPro"/>
</dbReference>
<accession>A0A330L8C0</accession>
<evidence type="ECO:0000313" key="1">
    <source>
        <dbReference type="EMBL" id="SPP65491.1"/>
    </source>
</evidence>
<reference evidence="2" key="1">
    <citation type="submission" date="2018-04" db="EMBL/GenBank/DDBJ databases">
        <authorList>
            <person name="Lucker S."/>
            <person name="Sakoula D."/>
        </authorList>
    </citation>
    <scope>NUCLEOTIDE SEQUENCE [LARGE SCALE GENOMIC DNA]</scope>
</reference>
<evidence type="ECO:0000313" key="2">
    <source>
        <dbReference type="Proteomes" id="UP000248168"/>
    </source>
</evidence>
<evidence type="ECO:0008006" key="3">
    <source>
        <dbReference type="Google" id="ProtNLM"/>
    </source>
</evidence>
<dbReference type="GO" id="GO:0006465">
    <property type="term" value="P:signal peptide processing"/>
    <property type="evidence" value="ECO:0007669"/>
    <property type="project" value="InterPro"/>
</dbReference>
<proteinExistence type="predicted"/>
<dbReference type="AlphaFoldDB" id="A0A330L8C0"/>